<evidence type="ECO:0000313" key="1">
    <source>
        <dbReference type="EMBL" id="KIJ27902.1"/>
    </source>
</evidence>
<protein>
    <recommendedName>
        <fullName evidence="3">Reverse transcriptase zinc-binding domain-containing protein</fullName>
    </recommendedName>
</protein>
<gene>
    <name evidence="1" type="ORF">M422DRAFT_190404</name>
</gene>
<reference evidence="1 2" key="1">
    <citation type="submission" date="2014-06" db="EMBL/GenBank/DDBJ databases">
        <title>Evolutionary Origins and Diversification of the Mycorrhizal Mutualists.</title>
        <authorList>
            <consortium name="DOE Joint Genome Institute"/>
            <consortium name="Mycorrhizal Genomics Consortium"/>
            <person name="Kohler A."/>
            <person name="Kuo A."/>
            <person name="Nagy L.G."/>
            <person name="Floudas D."/>
            <person name="Copeland A."/>
            <person name="Barry K.W."/>
            <person name="Cichocki N."/>
            <person name="Veneault-Fourrey C."/>
            <person name="LaButti K."/>
            <person name="Lindquist E.A."/>
            <person name="Lipzen A."/>
            <person name="Lundell T."/>
            <person name="Morin E."/>
            <person name="Murat C."/>
            <person name="Riley R."/>
            <person name="Ohm R."/>
            <person name="Sun H."/>
            <person name="Tunlid A."/>
            <person name="Henrissat B."/>
            <person name="Grigoriev I.V."/>
            <person name="Hibbett D.S."/>
            <person name="Martin F."/>
        </authorList>
    </citation>
    <scope>NUCLEOTIDE SEQUENCE [LARGE SCALE GENOMIC DNA]</scope>
    <source>
        <strain evidence="1 2">SS14</strain>
    </source>
</reference>
<name>A0A0C9UG26_SPHS4</name>
<evidence type="ECO:0000313" key="2">
    <source>
        <dbReference type="Proteomes" id="UP000054279"/>
    </source>
</evidence>
<accession>A0A0C9UG26</accession>
<organism evidence="1 2">
    <name type="scientific">Sphaerobolus stellatus (strain SS14)</name>
    <dbReference type="NCBI Taxonomy" id="990650"/>
    <lineage>
        <taxon>Eukaryota</taxon>
        <taxon>Fungi</taxon>
        <taxon>Dikarya</taxon>
        <taxon>Basidiomycota</taxon>
        <taxon>Agaricomycotina</taxon>
        <taxon>Agaricomycetes</taxon>
        <taxon>Phallomycetidae</taxon>
        <taxon>Geastrales</taxon>
        <taxon>Sphaerobolaceae</taxon>
        <taxon>Sphaerobolus</taxon>
    </lineage>
</organism>
<evidence type="ECO:0008006" key="3">
    <source>
        <dbReference type="Google" id="ProtNLM"/>
    </source>
</evidence>
<dbReference type="Proteomes" id="UP000054279">
    <property type="component" value="Unassembled WGS sequence"/>
</dbReference>
<keyword evidence="2" id="KW-1185">Reference proteome</keyword>
<dbReference type="OrthoDB" id="3267074at2759"/>
<proteinExistence type="predicted"/>
<dbReference type="EMBL" id="KN837320">
    <property type="protein sequence ID" value="KIJ27902.1"/>
    <property type="molecule type" value="Genomic_DNA"/>
</dbReference>
<dbReference type="HOGENOM" id="CLU_146165_0_0_1"/>
<dbReference type="AlphaFoldDB" id="A0A0C9UG26"/>
<sequence>MAILVQLRSGHAQLNKHLHRIKCSQTNICPACRREPETVHHFLFRCKAYDNLRRLVQRKHEHNARSAKFLLVNPDAFSMLFRYINGTKRFMNVTGPMKVPQEDNRKRARRRR</sequence>